<gene>
    <name evidence="10" type="primary">cbiN</name>
    <name evidence="11" type="ORF">HW450_12400</name>
</gene>
<comment type="subunit">
    <text evidence="10">Forms an energy-coupling factor (ECF) transporter complex composed of an ATP-binding protein (A component, CbiO), a transmembrane protein (T component, CbiQ) and 2 possible substrate-capture proteins (S components, CbiM and CbiN) of unknown stoichimetry.</text>
</comment>
<reference evidence="11 12" key="1">
    <citation type="submission" date="2020-07" db="EMBL/GenBank/DDBJ databases">
        <title>non toxigenic Corynebacterium sp. nov from a clinical source.</title>
        <authorList>
            <person name="Bernier A.-M."/>
            <person name="Bernard K."/>
        </authorList>
    </citation>
    <scope>NUCLEOTIDE SEQUENCE [LARGE SCALE GENOMIC DNA]</scope>
    <source>
        <strain evidence="12">NML 93-0612</strain>
    </source>
</reference>
<comment type="pathway">
    <text evidence="10">Cofactor biosynthesis; adenosylcobalamin biosynthesis.</text>
</comment>
<dbReference type="InterPro" id="IPR003705">
    <property type="entry name" value="CbiN"/>
</dbReference>
<dbReference type="RefSeq" id="WP_182385912.1">
    <property type="nucleotide sequence ID" value="NZ_CP059833.1"/>
</dbReference>
<dbReference type="GO" id="GO:0015087">
    <property type="term" value="F:cobalt ion transmembrane transporter activity"/>
    <property type="evidence" value="ECO:0007669"/>
    <property type="project" value="UniProtKB-UniRule"/>
</dbReference>
<organism evidence="11 12">
    <name type="scientific">Corynebacterium hindlerae</name>
    <dbReference type="NCBI Taxonomy" id="699041"/>
    <lineage>
        <taxon>Bacteria</taxon>
        <taxon>Bacillati</taxon>
        <taxon>Actinomycetota</taxon>
        <taxon>Actinomycetes</taxon>
        <taxon>Mycobacteriales</taxon>
        <taxon>Corynebacteriaceae</taxon>
        <taxon>Corynebacterium</taxon>
    </lineage>
</organism>
<sequence length="100" mass="10684">MKNLVLVIVAGVLIMFPMFFNFGDPDAEEQFVGTDAGAETLVEEANPDYEPWFESVAGELPGEVESGRFALQAGLGAGLLGYVLGVFRGRTQRAEESAAV</sequence>
<evidence type="ECO:0000313" key="12">
    <source>
        <dbReference type="Proteomes" id="UP000515570"/>
    </source>
</evidence>
<evidence type="ECO:0000256" key="9">
    <source>
        <dbReference type="ARBA" id="ARBA00023285"/>
    </source>
</evidence>
<evidence type="ECO:0000256" key="3">
    <source>
        <dbReference type="ARBA" id="ARBA00022475"/>
    </source>
</evidence>
<dbReference type="PANTHER" id="PTHR38662">
    <property type="entry name" value="COBALT TRANSPORT PROTEIN CBIN"/>
    <property type="match status" value="1"/>
</dbReference>
<dbReference type="EMBL" id="CP059833">
    <property type="protein sequence ID" value="QMV85106.1"/>
    <property type="molecule type" value="Genomic_DNA"/>
</dbReference>
<evidence type="ECO:0000256" key="4">
    <source>
        <dbReference type="ARBA" id="ARBA00022573"/>
    </source>
</evidence>
<keyword evidence="3 10" id="KW-1003">Cell membrane</keyword>
<evidence type="ECO:0000256" key="1">
    <source>
        <dbReference type="ARBA" id="ARBA00022426"/>
    </source>
</evidence>
<evidence type="ECO:0000256" key="8">
    <source>
        <dbReference type="ARBA" id="ARBA00023136"/>
    </source>
</evidence>
<keyword evidence="7 10" id="KW-0406">Ion transport</keyword>
<comment type="subcellular location">
    <subcellularLocation>
        <location evidence="10">Cell membrane</location>
        <topology evidence="10">Multi-pass membrane protein</topology>
    </subcellularLocation>
</comment>
<keyword evidence="6 10" id="KW-1133">Transmembrane helix</keyword>
<keyword evidence="8 10" id="KW-0472">Membrane</keyword>
<keyword evidence="5 10" id="KW-0812">Transmembrane</keyword>
<dbReference type="Pfam" id="PF02553">
    <property type="entry name" value="CbiN"/>
    <property type="match status" value="1"/>
</dbReference>
<dbReference type="NCBIfam" id="NF002780">
    <property type="entry name" value="PRK02898.1"/>
    <property type="match status" value="1"/>
</dbReference>
<proteinExistence type="inferred from homology"/>
<comment type="caution">
    <text evidence="10">Lacks conserved residue(s) required for the propagation of feature annotation.</text>
</comment>
<keyword evidence="2 10" id="KW-0813">Transport</keyword>
<evidence type="ECO:0000256" key="2">
    <source>
        <dbReference type="ARBA" id="ARBA00022448"/>
    </source>
</evidence>
<keyword evidence="9 10" id="KW-0170">Cobalt</keyword>
<evidence type="ECO:0000256" key="10">
    <source>
        <dbReference type="HAMAP-Rule" id="MF_00330"/>
    </source>
</evidence>
<protein>
    <recommendedName>
        <fullName evidence="10">Cobalt transport protein CbiN</fullName>
    </recommendedName>
    <alternativeName>
        <fullName evidence="10">Energy-coupling factor transporter probable substrate-capture protein CbiN</fullName>
        <shortName evidence="10">ECF transporter S component CbiN</shortName>
    </alternativeName>
</protein>
<dbReference type="GO" id="GO:0005886">
    <property type="term" value="C:plasma membrane"/>
    <property type="evidence" value="ECO:0007669"/>
    <property type="project" value="UniProtKB-SubCell"/>
</dbReference>
<accession>A0A7G5FER5</accession>
<keyword evidence="12" id="KW-1185">Reference proteome</keyword>
<dbReference type="Proteomes" id="UP000515570">
    <property type="component" value="Chromosome"/>
</dbReference>
<evidence type="ECO:0000313" key="11">
    <source>
        <dbReference type="EMBL" id="QMV85106.1"/>
    </source>
</evidence>
<evidence type="ECO:0000256" key="7">
    <source>
        <dbReference type="ARBA" id="ARBA00023065"/>
    </source>
</evidence>
<keyword evidence="4 10" id="KW-0169">Cobalamin biosynthesis</keyword>
<evidence type="ECO:0000256" key="6">
    <source>
        <dbReference type="ARBA" id="ARBA00022989"/>
    </source>
</evidence>
<keyword evidence="1 10" id="KW-0171">Cobalt transport</keyword>
<comment type="function">
    <text evidence="10">Part of the energy-coupling factor (ECF) transporter complex CbiMNOQ involved in cobalt import.</text>
</comment>
<dbReference type="UniPathway" id="UPA00148"/>
<dbReference type="HAMAP" id="MF_00330">
    <property type="entry name" value="CbiN"/>
    <property type="match status" value="1"/>
</dbReference>
<dbReference type="GO" id="GO:0009236">
    <property type="term" value="P:cobalamin biosynthetic process"/>
    <property type="evidence" value="ECO:0007669"/>
    <property type="project" value="UniProtKB-UniRule"/>
</dbReference>
<name>A0A7G5FER5_9CORY</name>
<dbReference type="PANTHER" id="PTHR38662:SF1">
    <property type="entry name" value="COBALT TRANSPORT PROTEIN CBIN"/>
    <property type="match status" value="1"/>
</dbReference>
<dbReference type="AlphaFoldDB" id="A0A7G5FER5"/>
<evidence type="ECO:0000256" key="5">
    <source>
        <dbReference type="ARBA" id="ARBA00022692"/>
    </source>
</evidence>
<feature type="transmembrane region" description="Helical" evidence="10">
    <location>
        <begin position="69"/>
        <end position="87"/>
    </location>
</feature>
<comment type="similarity">
    <text evidence="10">Belongs to the CbiN family.</text>
</comment>